<evidence type="ECO:0000313" key="2">
    <source>
        <dbReference type="Proteomes" id="UP000814140"/>
    </source>
</evidence>
<protein>
    <submittedName>
        <fullName evidence="1">ENTH-domain-containing protein</fullName>
    </submittedName>
</protein>
<comment type="caution">
    <text evidence="1">The sequence shown here is derived from an EMBL/GenBank/DDBJ whole genome shotgun (WGS) entry which is preliminary data.</text>
</comment>
<keyword evidence="2" id="KW-1185">Reference proteome</keyword>
<reference evidence="1" key="1">
    <citation type="submission" date="2021-03" db="EMBL/GenBank/DDBJ databases">
        <authorList>
            <consortium name="DOE Joint Genome Institute"/>
            <person name="Ahrendt S."/>
            <person name="Looney B.P."/>
            <person name="Miyauchi S."/>
            <person name="Morin E."/>
            <person name="Drula E."/>
            <person name="Courty P.E."/>
            <person name="Chicoki N."/>
            <person name="Fauchery L."/>
            <person name="Kohler A."/>
            <person name="Kuo A."/>
            <person name="Labutti K."/>
            <person name="Pangilinan J."/>
            <person name="Lipzen A."/>
            <person name="Riley R."/>
            <person name="Andreopoulos W."/>
            <person name="He G."/>
            <person name="Johnson J."/>
            <person name="Barry K.W."/>
            <person name="Grigoriev I.V."/>
            <person name="Nagy L."/>
            <person name="Hibbett D."/>
            <person name="Henrissat B."/>
            <person name="Matheny P.B."/>
            <person name="Labbe J."/>
            <person name="Martin F."/>
        </authorList>
    </citation>
    <scope>NUCLEOTIDE SEQUENCE</scope>
    <source>
        <strain evidence="1">HHB10654</strain>
    </source>
</reference>
<proteinExistence type="predicted"/>
<gene>
    <name evidence="1" type="ORF">BV25DRAFT_1528192</name>
</gene>
<name>A0ACB8TCJ5_9AGAM</name>
<evidence type="ECO:0000313" key="1">
    <source>
        <dbReference type="EMBL" id="KAI0066322.1"/>
    </source>
</evidence>
<organism evidence="1 2">
    <name type="scientific">Artomyces pyxidatus</name>
    <dbReference type="NCBI Taxonomy" id="48021"/>
    <lineage>
        <taxon>Eukaryota</taxon>
        <taxon>Fungi</taxon>
        <taxon>Dikarya</taxon>
        <taxon>Basidiomycota</taxon>
        <taxon>Agaricomycotina</taxon>
        <taxon>Agaricomycetes</taxon>
        <taxon>Russulales</taxon>
        <taxon>Auriscalpiaceae</taxon>
        <taxon>Artomyces</taxon>
    </lineage>
</organism>
<sequence>MVMKSTLRGIKNVTHGYSDAAAKVRSATSNDSTPPSGLQMHEIATLSYNPVDLPDIIEQLEKRLNDKGKYWRHVYKSLCVLDYLLHSGAPPVAAYFRQNLYVIKTLNEFQHIDETGRDVGGDVRARAREVTRLLLDDRRLEEARRRRRRMRDRMQGRAVTNDSDDEEERPKRAVHKPKEKRSTAEERDMQRALELSAKAEEDRKRMLAEQAKEGVFDDQKNDLIDLTSAEDATQPLTLLQPQYTQMPTQYTSYSLQPQYTQAPFQPQYTQAPLQPQYTQMPAQITSYDPYAQQAQYDAMIQAEYARQQAEAQQQYALQMQRSMPSLQPQPTAHGSNNPFAQPSTPQPFSAPSPSLSYQYTASSTPALTHRPSTASSMASSLPPATPASVGRREDTALARLYAARTGGDGVDTFGNAGELRYGSRAYGQPKGQVTGAGMRAGSALS</sequence>
<reference evidence="1" key="2">
    <citation type="journal article" date="2022" name="New Phytol.">
        <title>Evolutionary transition to the ectomycorrhizal habit in the genomes of a hyperdiverse lineage of mushroom-forming fungi.</title>
        <authorList>
            <person name="Looney B."/>
            <person name="Miyauchi S."/>
            <person name="Morin E."/>
            <person name="Drula E."/>
            <person name="Courty P.E."/>
            <person name="Kohler A."/>
            <person name="Kuo A."/>
            <person name="LaButti K."/>
            <person name="Pangilinan J."/>
            <person name="Lipzen A."/>
            <person name="Riley R."/>
            <person name="Andreopoulos W."/>
            <person name="He G."/>
            <person name="Johnson J."/>
            <person name="Nolan M."/>
            <person name="Tritt A."/>
            <person name="Barry K.W."/>
            <person name="Grigoriev I.V."/>
            <person name="Nagy L.G."/>
            <person name="Hibbett D."/>
            <person name="Henrissat B."/>
            <person name="Matheny P.B."/>
            <person name="Labbe J."/>
            <person name="Martin F.M."/>
        </authorList>
    </citation>
    <scope>NUCLEOTIDE SEQUENCE</scope>
    <source>
        <strain evidence="1">HHB10654</strain>
    </source>
</reference>
<dbReference type="EMBL" id="MU277193">
    <property type="protein sequence ID" value="KAI0066322.1"/>
    <property type="molecule type" value="Genomic_DNA"/>
</dbReference>
<accession>A0ACB8TCJ5</accession>
<dbReference type="Proteomes" id="UP000814140">
    <property type="component" value="Unassembled WGS sequence"/>
</dbReference>